<dbReference type="EMBL" id="VHLG01000003">
    <property type="protein sequence ID" value="TPW31434.1"/>
    <property type="molecule type" value="Genomic_DNA"/>
</dbReference>
<dbReference type="GO" id="GO:0016787">
    <property type="term" value="F:hydrolase activity"/>
    <property type="evidence" value="ECO:0007669"/>
    <property type="project" value="UniProtKB-KW"/>
</dbReference>
<dbReference type="PROSITE" id="PS00893">
    <property type="entry name" value="NUDIX_BOX"/>
    <property type="match status" value="1"/>
</dbReference>
<dbReference type="AlphaFoldDB" id="A0A506UEN0"/>
<evidence type="ECO:0000313" key="4">
    <source>
        <dbReference type="EMBL" id="TPW31434.1"/>
    </source>
</evidence>
<gene>
    <name evidence="4" type="ORF">FJU08_06635</name>
</gene>
<dbReference type="PANTHER" id="PTHR43046">
    <property type="entry name" value="GDP-MANNOSE MANNOSYL HYDROLASE"/>
    <property type="match status" value="1"/>
</dbReference>
<dbReference type="InterPro" id="IPR015797">
    <property type="entry name" value="NUDIX_hydrolase-like_dom_sf"/>
</dbReference>
<protein>
    <submittedName>
        <fullName evidence="4">NUDIX domain-containing protein</fullName>
    </submittedName>
</protein>
<dbReference type="OrthoDB" id="9801098at2"/>
<evidence type="ECO:0000313" key="5">
    <source>
        <dbReference type="Proteomes" id="UP000318801"/>
    </source>
</evidence>
<sequence length="146" mass="16474">MTLHDRPADFRIAVAMIINAHGEMLTVRKRGTLHFQQPGGKIDGDETPLAALTRELMEELTLDLSEAAFRYEGTFREMAANEPGLIVEAEAFSLFAAPRFRIQAEIEEARWLPVTGHVDVLRAALTENHLFPLAARRFAEFREQKA</sequence>
<comment type="cofactor">
    <cofactor evidence="1">
        <name>Mg(2+)</name>
        <dbReference type="ChEBI" id="CHEBI:18420"/>
    </cofactor>
</comment>
<proteinExistence type="predicted"/>
<feature type="domain" description="Nudix hydrolase" evidence="3">
    <location>
        <begin position="8"/>
        <end position="136"/>
    </location>
</feature>
<evidence type="ECO:0000259" key="3">
    <source>
        <dbReference type="PROSITE" id="PS51462"/>
    </source>
</evidence>
<dbReference type="InterPro" id="IPR000086">
    <property type="entry name" value="NUDIX_hydrolase_dom"/>
</dbReference>
<reference evidence="4 5" key="1">
    <citation type="submission" date="2019-06" db="EMBL/GenBank/DDBJ databases">
        <authorList>
            <person name="Li M."/>
        </authorList>
    </citation>
    <scope>NUCLEOTIDE SEQUENCE [LARGE SCALE GENOMIC DNA]</scope>
    <source>
        <strain evidence="4 5">BGMRC2036</strain>
    </source>
</reference>
<keyword evidence="5" id="KW-1185">Reference proteome</keyword>
<dbReference type="SUPFAM" id="SSF55811">
    <property type="entry name" value="Nudix"/>
    <property type="match status" value="1"/>
</dbReference>
<dbReference type="CDD" id="cd04690">
    <property type="entry name" value="NUDIX_Hydrolase"/>
    <property type="match status" value="1"/>
</dbReference>
<comment type="caution">
    <text evidence="4">The sequence shown here is derived from an EMBL/GenBank/DDBJ whole genome shotgun (WGS) entry which is preliminary data.</text>
</comment>
<evidence type="ECO:0000256" key="2">
    <source>
        <dbReference type="ARBA" id="ARBA00022801"/>
    </source>
</evidence>
<evidence type="ECO:0000256" key="1">
    <source>
        <dbReference type="ARBA" id="ARBA00001946"/>
    </source>
</evidence>
<dbReference type="Gene3D" id="3.90.79.10">
    <property type="entry name" value="Nucleoside Triphosphate Pyrophosphohydrolase"/>
    <property type="match status" value="1"/>
</dbReference>
<name>A0A506UEN0_9HYPH</name>
<dbReference type="RefSeq" id="WP_141148204.1">
    <property type="nucleotide sequence ID" value="NZ_VHLG01000003.1"/>
</dbReference>
<dbReference type="InterPro" id="IPR020084">
    <property type="entry name" value="NUDIX_hydrolase_CS"/>
</dbReference>
<dbReference type="Proteomes" id="UP000318801">
    <property type="component" value="Unassembled WGS sequence"/>
</dbReference>
<dbReference type="PANTHER" id="PTHR43046:SF2">
    <property type="entry name" value="8-OXO-DGTP DIPHOSPHATASE-RELATED"/>
    <property type="match status" value="1"/>
</dbReference>
<accession>A0A506UEN0</accession>
<organism evidence="4 5">
    <name type="scientific">Martelella alba</name>
    <dbReference type="NCBI Taxonomy" id="2590451"/>
    <lineage>
        <taxon>Bacteria</taxon>
        <taxon>Pseudomonadati</taxon>
        <taxon>Pseudomonadota</taxon>
        <taxon>Alphaproteobacteria</taxon>
        <taxon>Hyphomicrobiales</taxon>
        <taxon>Aurantimonadaceae</taxon>
        <taxon>Martelella</taxon>
    </lineage>
</organism>
<keyword evidence="2" id="KW-0378">Hydrolase</keyword>
<dbReference type="Pfam" id="PF00293">
    <property type="entry name" value="NUDIX"/>
    <property type="match status" value="1"/>
</dbReference>
<dbReference type="PROSITE" id="PS51462">
    <property type="entry name" value="NUDIX"/>
    <property type="match status" value="1"/>
</dbReference>